<proteinExistence type="predicted"/>
<keyword evidence="2" id="KW-1185">Reference proteome</keyword>
<evidence type="ECO:0000313" key="2">
    <source>
        <dbReference type="Proteomes" id="UP000308600"/>
    </source>
</evidence>
<organism evidence="1 2">
    <name type="scientific">Pluteus cervinus</name>
    <dbReference type="NCBI Taxonomy" id="181527"/>
    <lineage>
        <taxon>Eukaryota</taxon>
        <taxon>Fungi</taxon>
        <taxon>Dikarya</taxon>
        <taxon>Basidiomycota</taxon>
        <taxon>Agaricomycotina</taxon>
        <taxon>Agaricomycetes</taxon>
        <taxon>Agaricomycetidae</taxon>
        <taxon>Agaricales</taxon>
        <taxon>Pluteineae</taxon>
        <taxon>Pluteaceae</taxon>
        <taxon>Pluteus</taxon>
    </lineage>
</organism>
<accession>A0ACD3A3I9</accession>
<gene>
    <name evidence="1" type="ORF">BDN72DRAFT_864818</name>
</gene>
<evidence type="ECO:0000313" key="1">
    <source>
        <dbReference type="EMBL" id="TFK59854.1"/>
    </source>
</evidence>
<dbReference type="EMBL" id="ML208879">
    <property type="protein sequence ID" value="TFK59854.1"/>
    <property type="molecule type" value="Genomic_DNA"/>
</dbReference>
<sequence length="336" mass="37746">MANNNTLYEIATTRCPDFSGPFRFPEHGYQQLGFYHSDAWSRRGASSFQYGPSEEVMNIDPNAPATKKLLRNWARLQIRPECHFIIIFEGYAEQLQQERRSVTPPSLEAVTTPSHDLHQPLQSSTSSPPSSPPPASPSSHAQPESRLPGLGDPNFQLKPGTSIPDVCEAVGIPRATMRRAQFSPATRVTPFHALLVNFLSILYVLQVLNLEEPRSFCIYPGGLQLAMESVLGHFNWGLSSYHKKLVAFRWAKMAAVAQWNTRYSVQGEPEAYFYRVWRGIVWYFKPGGGVDRNVAPQKITGLSRCTSDEQAAAELKQTALLEQRSELEQFLIFSES</sequence>
<protein>
    <submittedName>
        <fullName evidence="1">Uncharacterized protein</fullName>
    </submittedName>
</protein>
<reference evidence="1 2" key="1">
    <citation type="journal article" date="2019" name="Nat. Ecol. Evol.">
        <title>Megaphylogeny resolves global patterns of mushroom evolution.</title>
        <authorList>
            <person name="Varga T."/>
            <person name="Krizsan K."/>
            <person name="Foldi C."/>
            <person name="Dima B."/>
            <person name="Sanchez-Garcia M."/>
            <person name="Sanchez-Ramirez S."/>
            <person name="Szollosi G.J."/>
            <person name="Szarkandi J.G."/>
            <person name="Papp V."/>
            <person name="Albert L."/>
            <person name="Andreopoulos W."/>
            <person name="Angelini C."/>
            <person name="Antonin V."/>
            <person name="Barry K.W."/>
            <person name="Bougher N.L."/>
            <person name="Buchanan P."/>
            <person name="Buyck B."/>
            <person name="Bense V."/>
            <person name="Catcheside P."/>
            <person name="Chovatia M."/>
            <person name="Cooper J."/>
            <person name="Damon W."/>
            <person name="Desjardin D."/>
            <person name="Finy P."/>
            <person name="Geml J."/>
            <person name="Haridas S."/>
            <person name="Hughes K."/>
            <person name="Justo A."/>
            <person name="Karasinski D."/>
            <person name="Kautmanova I."/>
            <person name="Kiss B."/>
            <person name="Kocsube S."/>
            <person name="Kotiranta H."/>
            <person name="LaButti K.M."/>
            <person name="Lechner B.E."/>
            <person name="Liimatainen K."/>
            <person name="Lipzen A."/>
            <person name="Lukacs Z."/>
            <person name="Mihaltcheva S."/>
            <person name="Morgado L.N."/>
            <person name="Niskanen T."/>
            <person name="Noordeloos M.E."/>
            <person name="Ohm R.A."/>
            <person name="Ortiz-Santana B."/>
            <person name="Ovrebo C."/>
            <person name="Racz N."/>
            <person name="Riley R."/>
            <person name="Savchenko A."/>
            <person name="Shiryaev A."/>
            <person name="Soop K."/>
            <person name="Spirin V."/>
            <person name="Szebenyi C."/>
            <person name="Tomsovsky M."/>
            <person name="Tulloss R.E."/>
            <person name="Uehling J."/>
            <person name="Grigoriev I.V."/>
            <person name="Vagvolgyi C."/>
            <person name="Papp T."/>
            <person name="Martin F.M."/>
            <person name="Miettinen O."/>
            <person name="Hibbett D.S."/>
            <person name="Nagy L.G."/>
        </authorList>
    </citation>
    <scope>NUCLEOTIDE SEQUENCE [LARGE SCALE GENOMIC DNA]</scope>
    <source>
        <strain evidence="1 2">NL-1719</strain>
    </source>
</reference>
<dbReference type="Proteomes" id="UP000308600">
    <property type="component" value="Unassembled WGS sequence"/>
</dbReference>
<name>A0ACD3A3I9_9AGAR</name>